<proteinExistence type="predicted"/>
<evidence type="ECO:0000313" key="3">
    <source>
        <dbReference type="EMBL" id="OQV20429.1"/>
    </source>
</evidence>
<organism evidence="3 4">
    <name type="scientific">Hypsibius exemplaris</name>
    <name type="common">Freshwater tardigrade</name>
    <dbReference type="NCBI Taxonomy" id="2072580"/>
    <lineage>
        <taxon>Eukaryota</taxon>
        <taxon>Metazoa</taxon>
        <taxon>Ecdysozoa</taxon>
        <taxon>Tardigrada</taxon>
        <taxon>Eutardigrada</taxon>
        <taxon>Parachela</taxon>
        <taxon>Hypsibioidea</taxon>
        <taxon>Hypsibiidae</taxon>
        <taxon>Hypsibius</taxon>
    </lineage>
</organism>
<feature type="transmembrane region" description="Helical" evidence="2">
    <location>
        <begin position="113"/>
        <end position="133"/>
    </location>
</feature>
<feature type="region of interest" description="Disordered" evidence="1">
    <location>
        <begin position="41"/>
        <end position="108"/>
    </location>
</feature>
<keyword evidence="4" id="KW-1185">Reference proteome</keyword>
<dbReference type="AlphaFoldDB" id="A0A1W0WZ03"/>
<evidence type="ECO:0000313" key="4">
    <source>
        <dbReference type="Proteomes" id="UP000192578"/>
    </source>
</evidence>
<feature type="compositionally biased region" description="Acidic residues" evidence="1">
    <location>
        <begin position="80"/>
        <end position="94"/>
    </location>
</feature>
<evidence type="ECO:0000256" key="1">
    <source>
        <dbReference type="SAM" id="MobiDB-lite"/>
    </source>
</evidence>
<accession>A0A1W0WZ03</accession>
<dbReference type="EMBL" id="MTYJ01000030">
    <property type="protein sequence ID" value="OQV20429.1"/>
    <property type="molecule type" value="Genomic_DNA"/>
</dbReference>
<keyword evidence="2" id="KW-1133">Transmembrane helix</keyword>
<sequence length="161" mass="18414">MFFLQQASHRAMHESTIIGGKPTMKHANELDAVAPIVGLTRERENSPEFPVQQPRRTTPSTTSRTTNIRPARKQRREVDVSESGEEQVEPEQAEEYAVRKSGRQRNQPKQYGFTNLISKLPVWLVAMLMIIMIPETHAIRTRNYSDHWTSASASNSVDEKR</sequence>
<gene>
    <name evidence="3" type="ORF">BV898_05475</name>
</gene>
<evidence type="ECO:0000256" key="2">
    <source>
        <dbReference type="SAM" id="Phobius"/>
    </source>
</evidence>
<reference evidence="4" key="1">
    <citation type="submission" date="2017-01" db="EMBL/GenBank/DDBJ databases">
        <title>Comparative genomics of anhydrobiosis in the tardigrade Hypsibius dujardini.</title>
        <authorList>
            <person name="Yoshida Y."/>
            <person name="Koutsovoulos G."/>
            <person name="Laetsch D."/>
            <person name="Stevens L."/>
            <person name="Kumar S."/>
            <person name="Horikawa D."/>
            <person name="Ishino K."/>
            <person name="Komine S."/>
            <person name="Tomita M."/>
            <person name="Blaxter M."/>
            <person name="Arakawa K."/>
        </authorList>
    </citation>
    <scope>NUCLEOTIDE SEQUENCE [LARGE SCALE GENOMIC DNA]</scope>
    <source>
        <strain evidence="4">Z151</strain>
    </source>
</reference>
<keyword evidence="2" id="KW-0812">Transmembrane</keyword>
<keyword evidence="2" id="KW-0472">Membrane</keyword>
<comment type="caution">
    <text evidence="3">The sequence shown here is derived from an EMBL/GenBank/DDBJ whole genome shotgun (WGS) entry which is preliminary data.</text>
</comment>
<name>A0A1W0WZ03_HYPEX</name>
<protein>
    <submittedName>
        <fullName evidence="3">Uncharacterized protein</fullName>
    </submittedName>
</protein>
<feature type="compositionally biased region" description="Low complexity" evidence="1">
    <location>
        <begin position="54"/>
        <end position="66"/>
    </location>
</feature>
<dbReference type="Proteomes" id="UP000192578">
    <property type="component" value="Unassembled WGS sequence"/>
</dbReference>